<protein>
    <submittedName>
        <fullName evidence="3">Glycosyltransferase involved in cell wall biosynthesis</fullName>
    </submittedName>
</protein>
<organism evidence="3 4">
    <name type="scientific">Mesorhizobium sangaii</name>
    <dbReference type="NCBI Taxonomy" id="505389"/>
    <lineage>
        <taxon>Bacteria</taxon>
        <taxon>Pseudomonadati</taxon>
        <taxon>Pseudomonadota</taxon>
        <taxon>Alphaproteobacteria</taxon>
        <taxon>Hyphomicrobiales</taxon>
        <taxon>Phyllobacteriaceae</taxon>
        <taxon>Mesorhizobium</taxon>
    </lineage>
</organism>
<name>A0A841P068_9HYPH</name>
<dbReference type="Pfam" id="PF00534">
    <property type="entry name" value="Glycos_transf_1"/>
    <property type="match status" value="1"/>
</dbReference>
<keyword evidence="4" id="KW-1185">Reference proteome</keyword>
<dbReference type="SUPFAM" id="SSF53756">
    <property type="entry name" value="UDP-Glycosyltransferase/glycogen phosphorylase"/>
    <property type="match status" value="1"/>
</dbReference>
<keyword evidence="1 3" id="KW-0808">Transferase</keyword>
<dbReference type="AlphaFoldDB" id="A0A841P068"/>
<dbReference type="Proteomes" id="UP000556329">
    <property type="component" value="Unassembled WGS sequence"/>
</dbReference>
<evidence type="ECO:0000259" key="2">
    <source>
        <dbReference type="Pfam" id="PF00534"/>
    </source>
</evidence>
<dbReference type="CDD" id="cd03809">
    <property type="entry name" value="GT4_MtfB-like"/>
    <property type="match status" value="1"/>
</dbReference>
<evidence type="ECO:0000256" key="1">
    <source>
        <dbReference type="ARBA" id="ARBA00022679"/>
    </source>
</evidence>
<reference evidence="3 4" key="1">
    <citation type="submission" date="2020-08" db="EMBL/GenBank/DDBJ databases">
        <title>Genomic Encyclopedia of Type Strains, Phase IV (KMG-IV): sequencing the most valuable type-strain genomes for metagenomic binning, comparative biology and taxonomic classification.</title>
        <authorList>
            <person name="Goeker M."/>
        </authorList>
    </citation>
    <scope>NUCLEOTIDE SEQUENCE [LARGE SCALE GENOMIC DNA]</scope>
    <source>
        <strain evidence="3 4">DSM 100039</strain>
    </source>
</reference>
<dbReference type="GO" id="GO:0009103">
    <property type="term" value="P:lipopolysaccharide biosynthetic process"/>
    <property type="evidence" value="ECO:0007669"/>
    <property type="project" value="TreeGrafter"/>
</dbReference>
<gene>
    <name evidence="3" type="ORF">HNQ71_001331</name>
</gene>
<evidence type="ECO:0000313" key="3">
    <source>
        <dbReference type="EMBL" id="MBB6408687.1"/>
    </source>
</evidence>
<dbReference type="PANTHER" id="PTHR46401:SF2">
    <property type="entry name" value="GLYCOSYLTRANSFERASE WBBK-RELATED"/>
    <property type="match status" value="1"/>
</dbReference>
<proteinExistence type="predicted"/>
<dbReference type="RefSeq" id="WP_343068065.1">
    <property type="nucleotide sequence ID" value="NZ_JACHEF010000001.1"/>
</dbReference>
<accession>A0A841P068</accession>
<dbReference type="InterPro" id="IPR001296">
    <property type="entry name" value="Glyco_trans_1"/>
</dbReference>
<sequence length="396" mass="42977">MAMVTWRLCGSTLKVSKGDDMARRWTINGRFLSQPTTGVQRYAREVVHSLDALIAEQEPLARGLELSLRCPPGSGDIPLAFIERREIGRTSGHVWEQVQLPSSLDGSGLLSLCNTGPLLSSKHIVCIHDANVWNAPQSYSLAFRLLYRNLLPGLGKTACGISTVSNYSLDELVRRGVIQEERAFVAPNGHEHALRWKPEHSAQTRLAASRETVVLIGSAAPHKNVDLLLNMADRLGEAGLRIAIVGMSDSRVFRSGTARTEARNIHWLGRVSDGELAALLRDSLCLAFPSLTEGFGLPALEAMAVGCPVVVSDRASLPEVCGSAALFAPPDDPNAWFDSFAQLRGSQALRLQMIGKGRARASAYSWRATALRYLEAMAAADGVDADAKIVRAREFT</sequence>
<feature type="domain" description="Glycosyl transferase family 1" evidence="2">
    <location>
        <begin position="198"/>
        <end position="359"/>
    </location>
</feature>
<dbReference type="EMBL" id="JACHEF010000001">
    <property type="protein sequence ID" value="MBB6408687.1"/>
    <property type="molecule type" value="Genomic_DNA"/>
</dbReference>
<evidence type="ECO:0000313" key="4">
    <source>
        <dbReference type="Proteomes" id="UP000556329"/>
    </source>
</evidence>
<dbReference type="Gene3D" id="3.40.50.2000">
    <property type="entry name" value="Glycogen Phosphorylase B"/>
    <property type="match status" value="2"/>
</dbReference>
<comment type="caution">
    <text evidence="3">The sequence shown here is derived from an EMBL/GenBank/DDBJ whole genome shotgun (WGS) entry which is preliminary data.</text>
</comment>
<dbReference type="PANTHER" id="PTHR46401">
    <property type="entry name" value="GLYCOSYLTRANSFERASE WBBK-RELATED"/>
    <property type="match status" value="1"/>
</dbReference>
<dbReference type="GO" id="GO:0016757">
    <property type="term" value="F:glycosyltransferase activity"/>
    <property type="evidence" value="ECO:0007669"/>
    <property type="project" value="InterPro"/>
</dbReference>